<dbReference type="OrthoDB" id="4413853at2"/>
<feature type="compositionally biased region" description="Polar residues" evidence="1">
    <location>
        <begin position="55"/>
        <end position="66"/>
    </location>
</feature>
<gene>
    <name evidence="3" type="ORF">BJL86_0854</name>
</gene>
<dbReference type="SUPFAM" id="SSF53187">
    <property type="entry name" value="Zn-dependent exopeptidases"/>
    <property type="match status" value="1"/>
</dbReference>
<dbReference type="Gene3D" id="3.40.630.40">
    <property type="entry name" value="Zn-dependent exopeptidases"/>
    <property type="match status" value="1"/>
</dbReference>
<reference evidence="3 4" key="1">
    <citation type="submission" date="2016-06" db="EMBL/GenBank/DDBJ databases">
        <title>Complete genome sequence of a saline-alkali tolerant type strain Dietzia timorensis ID05-A0528T.</title>
        <authorList>
            <person name="Wu X."/>
        </authorList>
    </citation>
    <scope>NUCLEOTIDE SEQUENCE [LARGE SCALE GENOMIC DNA]</scope>
    <source>
        <strain evidence="3 4">ID05-A0528</strain>
    </source>
</reference>
<feature type="region of interest" description="Disordered" evidence="1">
    <location>
        <begin position="39"/>
        <end position="77"/>
    </location>
</feature>
<keyword evidence="2" id="KW-1133">Transmembrane helix</keyword>
<dbReference type="AlphaFoldDB" id="A0A173LJE4"/>
<evidence type="ECO:0000313" key="4">
    <source>
        <dbReference type="Proteomes" id="UP000186104"/>
    </source>
</evidence>
<evidence type="ECO:0000256" key="2">
    <source>
        <dbReference type="SAM" id="Phobius"/>
    </source>
</evidence>
<keyword evidence="4" id="KW-1185">Reference proteome</keyword>
<name>A0A173LJE4_9ACTN</name>
<evidence type="ECO:0000313" key="3">
    <source>
        <dbReference type="EMBL" id="ANI91648.1"/>
    </source>
</evidence>
<evidence type="ECO:0000256" key="1">
    <source>
        <dbReference type="SAM" id="MobiDB-lite"/>
    </source>
</evidence>
<proteinExistence type="predicted"/>
<accession>A0A173LJE4</accession>
<evidence type="ECO:0008006" key="5">
    <source>
        <dbReference type="Google" id="ProtNLM"/>
    </source>
</evidence>
<feature type="compositionally biased region" description="Low complexity" evidence="1">
    <location>
        <begin position="39"/>
        <end position="54"/>
    </location>
</feature>
<dbReference type="Proteomes" id="UP000186104">
    <property type="component" value="Chromosome"/>
</dbReference>
<dbReference type="STRING" id="499555.BJL86_0854"/>
<sequence length="286" mass="29383">MRIRKRRPGVRRDAPLSGAGSAIAAGAAAIVIVIGASGAAQSPGSPGTTGSAGSVGQTEGSGSVDVSQAPGAAPAATETIEAVRAAERRYSANKYDGSGGPGSVHFVDRTATSPLVFVAPHAVRHHRAGKLKAPELYTGGIAEVLGERLGASVLSVDGLVPDWGDDWAGRDDEFTRILHGLPPGAIIVDLHGMRDSSADAPFVLGTGRSISETTTALRASLREELGAEITDEGRFGARAGYTVVDHMQRRDHPAIQIEIAYGARDPETGRLPDTVDRLSAALAASA</sequence>
<dbReference type="KEGG" id="dtm:BJL86_0854"/>
<feature type="transmembrane region" description="Helical" evidence="2">
    <location>
        <begin position="21"/>
        <end position="40"/>
    </location>
</feature>
<dbReference type="EMBL" id="CP015961">
    <property type="protein sequence ID" value="ANI91648.1"/>
    <property type="molecule type" value="Genomic_DNA"/>
</dbReference>
<organism evidence="3 4">
    <name type="scientific">Dietzia timorensis</name>
    <dbReference type="NCBI Taxonomy" id="499555"/>
    <lineage>
        <taxon>Bacteria</taxon>
        <taxon>Bacillati</taxon>
        <taxon>Actinomycetota</taxon>
        <taxon>Actinomycetes</taxon>
        <taxon>Mycobacteriales</taxon>
        <taxon>Dietziaceae</taxon>
        <taxon>Dietzia</taxon>
    </lineage>
</organism>
<keyword evidence="2" id="KW-0812">Transmembrane</keyword>
<dbReference type="RefSeq" id="WP_156896122.1">
    <property type="nucleotide sequence ID" value="NZ_CP015961.1"/>
</dbReference>
<protein>
    <recommendedName>
        <fullName evidence="5">N-formylglutamate amidohydrolase</fullName>
    </recommendedName>
</protein>
<keyword evidence="2" id="KW-0472">Membrane</keyword>